<keyword evidence="6 8" id="KW-1133">Transmembrane helix</keyword>
<dbReference type="GO" id="GO:0055085">
    <property type="term" value="P:transmembrane transport"/>
    <property type="evidence" value="ECO:0007669"/>
    <property type="project" value="TreeGrafter"/>
</dbReference>
<feature type="transmembrane region" description="Helical" evidence="8">
    <location>
        <begin position="35"/>
        <end position="53"/>
    </location>
</feature>
<evidence type="ECO:0008006" key="11">
    <source>
        <dbReference type="Google" id="ProtNLM"/>
    </source>
</evidence>
<sequence length="346" mass="38523">MKIYLSTRFKRLLFLTGLTLGILYFLYLVRSILPPFIVAVIFAYLLHPLVEIWERYRIPRTWAIILTYLKVIAVILILSFYFFPKIVKELNTFADAVPVYTKQVQDYLGNLYRGYHRIIIPESIRQVIDETVRGIERQMIAGVRQVARSIVGIFAHAVSIILAPVLSFYLLKDLDTISKRFIALLPVQWRSDILYLLTEIDAVLTKFIRGHLLVATIVGALTALGLAILKMEFALLLGIVAGIADLIPYFGPVIGAVPAVALALLKSKVLALYVVVVMVVVQQLESNVISPKILGASVGLHPLVVIFVLLAGGHLYGVWGMLAAVPVAAVVRIVANHFFSRLINIP</sequence>
<evidence type="ECO:0000313" key="10">
    <source>
        <dbReference type="Proteomes" id="UP000197032"/>
    </source>
</evidence>
<dbReference type="InterPro" id="IPR002549">
    <property type="entry name" value="AI-2E-like"/>
</dbReference>
<feature type="transmembrane region" description="Helical" evidence="8">
    <location>
        <begin position="212"/>
        <end position="244"/>
    </location>
</feature>
<feature type="transmembrane region" description="Helical" evidence="8">
    <location>
        <begin position="149"/>
        <end position="171"/>
    </location>
</feature>
<feature type="transmembrane region" description="Helical" evidence="8">
    <location>
        <begin position="293"/>
        <end position="310"/>
    </location>
</feature>
<dbReference type="EMBL" id="BDGJ01000090">
    <property type="protein sequence ID" value="GAW92669.1"/>
    <property type="molecule type" value="Genomic_DNA"/>
</dbReference>
<feature type="transmembrane region" description="Helical" evidence="8">
    <location>
        <begin position="256"/>
        <end position="281"/>
    </location>
</feature>
<evidence type="ECO:0000256" key="1">
    <source>
        <dbReference type="ARBA" id="ARBA00004651"/>
    </source>
</evidence>
<comment type="similarity">
    <text evidence="2">Belongs to the autoinducer-2 exporter (AI-2E) (TC 2.A.86) family.</text>
</comment>
<protein>
    <recommendedName>
        <fullName evidence="11">Permease</fullName>
    </recommendedName>
</protein>
<keyword evidence="7 8" id="KW-0472">Membrane</keyword>
<dbReference type="PANTHER" id="PTHR21716">
    <property type="entry name" value="TRANSMEMBRANE PROTEIN"/>
    <property type="match status" value="1"/>
</dbReference>
<dbReference type="AlphaFoldDB" id="A0A1Z5HT09"/>
<evidence type="ECO:0000313" key="9">
    <source>
        <dbReference type="EMBL" id="GAW92669.1"/>
    </source>
</evidence>
<name>A0A1Z5HT09_9FIRM</name>
<keyword evidence="3" id="KW-0813">Transport</keyword>
<proteinExistence type="inferred from homology"/>
<dbReference type="Pfam" id="PF01594">
    <property type="entry name" value="AI-2E_transport"/>
    <property type="match status" value="1"/>
</dbReference>
<reference evidence="10" key="1">
    <citation type="journal article" date="2017" name="Appl. Environ. Microbiol.">
        <title>Genomic analysis of Calderihabitans maritimus KKC1, a thermophilic hydrogenogenic carboxydotrophic bacterium isolated from marine sediment.</title>
        <authorList>
            <person name="Omae K."/>
            <person name="Yoneda Y."/>
            <person name="Fukuyama Y."/>
            <person name="Yoshida T."/>
            <person name="Sako Y."/>
        </authorList>
    </citation>
    <scope>NUCLEOTIDE SEQUENCE [LARGE SCALE GENOMIC DNA]</scope>
    <source>
        <strain evidence="10">KKC1</strain>
    </source>
</reference>
<dbReference type="GO" id="GO:0005886">
    <property type="term" value="C:plasma membrane"/>
    <property type="evidence" value="ECO:0007669"/>
    <property type="project" value="UniProtKB-SubCell"/>
</dbReference>
<evidence type="ECO:0000256" key="6">
    <source>
        <dbReference type="ARBA" id="ARBA00022989"/>
    </source>
</evidence>
<feature type="transmembrane region" description="Helical" evidence="8">
    <location>
        <begin position="316"/>
        <end position="335"/>
    </location>
</feature>
<dbReference type="Proteomes" id="UP000197032">
    <property type="component" value="Unassembled WGS sequence"/>
</dbReference>
<dbReference type="PANTHER" id="PTHR21716:SF53">
    <property type="entry name" value="PERMEASE PERM-RELATED"/>
    <property type="match status" value="1"/>
</dbReference>
<evidence type="ECO:0000256" key="5">
    <source>
        <dbReference type="ARBA" id="ARBA00022692"/>
    </source>
</evidence>
<organism evidence="9 10">
    <name type="scientific">Calderihabitans maritimus</name>
    <dbReference type="NCBI Taxonomy" id="1246530"/>
    <lineage>
        <taxon>Bacteria</taxon>
        <taxon>Bacillati</taxon>
        <taxon>Bacillota</taxon>
        <taxon>Clostridia</taxon>
        <taxon>Neomoorellales</taxon>
        <taxon>Calderihabitantaceae</taxon>
        <taxon>Calderihabitans</taxon>
    </lineage>
</organism>
<evidence type="ECO:0000256" key="7">
    <source>
        <dbReference type="ARBA" id="ARBA00023136"/>
    </source>
</evidence>
<comment type="caution">
    <text evidence="9">The sequence shown here is derived from an EMBL/GenBank/DDBJ whole genome shotgun (WGS) entry which is preliminary data.</text>
</comment>
<keyword evidence="5 8" id="KW-0812">Transmembrane</keyword>
<comment type="subcellular location">
    <subcellularLocation>
        <location evidence="1">Cell membrane</location>
        <topology evidence="1">Multi-pass membrane protein</topology>
    </subcellularLocation>
</comment>
<accession>A0A1Z5HT09</accession>
<keyword evidence="10" id="KW-1185">Reference proteome</keyword>
<dbReference type="RefSeq" id="WP_192868142.1">
    <property type="nucleotide sequence ID" value="NZ_BDGJ01000090.1"/>
</dbReference>
<evidence type="ECO:0000256" key="3">
    <source>
        <dbReference type="ARBA" id="ARBA00022448"/>
    </source>
</evidence>
<evidence type="ECO:0000256" key="4">
    <source>
        <dbReference type="ARBA" id="ARBA00022475"/>
    </source>
</evidence>
<evidence type="ECO:0000256" key="2">
    <source>
        <dbReference type="ARBA" id="ARBA00009773"/>
    </source>
</evidence>
<feature type="transmembrane region" description="Helical" evidence="8">
    <location>
        <begin position="65"/>
        <end position="83"/>
    </location>
</feature>
<evidence type="ECO:0000256" key="8">
    <source>
        <dbReference type="SAM" id="Phobius"/>
    </source>
</evidence>
<gene>
    <name evidence="9" type="ORF">KKC1_18190</name>
</gene>
<keyword evidence="4" id="KW-1003">Cell membrane</keyword>